<feature type="chain" id="PRO_5007542173" evidence="1">
    <location>
        <begin position="23"/>
        <end position="148"/>
    </location>
</feature>
<keyword evidence="1" id="KW-0732">Signal</keyword>
<evidence type="ECO:0000256" key="1">
    <source>
        <dbReference type="SAM" id="SignalP"/>
    </source>
</evidence>
<reference evidence="2" key="1">
    <citation type="journal article" date="2018" name="PLoS Negl. Trop. Dis.">
        <title>Sialome diversity of ticks revealed by RNAseq of single tick salivary glands.</title>
        <authorList>
            <person name="Perner J."/>
            <person name="Kropackova S."/>
            <person name="Kopacek P."/>
            <person name="Ribeiro J.M."/>
        </authorList>
    </citation>
    <scope>NUCLEOTIDE SEQUENCE</scope>
    <source>
        <strain evidence="2">Siblings of single egg batch collected in Ceske Budejovice</strain>
        <tissue evidence="2">Salivary glands</tissue>
    </source>
</reference>
<organism evidence="2">
    <name type="scientific">Ixodes ricinus</name>
    <name type="common">Common tick</name>
    <name type="synonym">Acarus ricinus</name>
    <dbReference type="NCBI Taxonomy" id="34613"/>
    <lineage>
        <taxon>Eukaryota</taxon>
        <taxon>Metazoa</taxon>
        <taxon>Ecdysozoa</taxon>
        <taxon>Arthropoda</taxon>
        <taxon>Chelicerata</taxon>
        <taxon>Arachnida</taxon>
        <taxon>Acari</taxon>
        <taxon>Parasitiformes</taxon>
        <taxon>Ixodida</taxon>
        <taxon>Ixodoidea</taxon>
        <taxon>Ixodidae</taxon>
        <taxon>Ixodinae</taxon>
        <taxon>Ixodes</taxon>
    </lineage>
</organism>
<dbReference type="EMBL" id="GEGO01006060">
    <property type="protein sequence ID" value="JAR89344.1"/>
    <property type="molecule type" value="Transcribed_RNA"/>
</dbReference>
<sequence length="148" mass="16040">MMNRPLSFFFFALQIVQSSVLAESSGIAASTLFTFPEIHADNAESSCPVTDCPPCADRCDHVPSPDHLIGSFETTLTTPTSGTDTSRPPLRPFVFSGLGGSMMNRPLSFFFFALQIVQSSNLIVLGPTTDFCCCYLAHCVLLHLVLPC</sequence>
<name>A0A147BEX9_IXORI</name>
<evidence type="ECO:0000313" key="2">
    <source>
        <dbReference type="EMBL" id="JAR89344.1"/>
    </source>
</evidence>
<dbReference type="AlphaFoldDB" id="A0A147BEX9"/>
<proteinExistence type="predicted"/>
<accession>A0A147BEX9</accession>
<feature type="signal peptide" evidence="1">
    <location>
        <begin position="1"/>
        <end position="22"/>
    </location>
</feature>
<protein>
    <submittedName>
        <fullName evidence="2">Putative secreted protein</fullName>
    </submittedName>
</protein>